<organism evidence="4 5">
    <name type="scientific">Naumovozyma dairenensis (strain ATCC 10597 / BCRC 20456 / CBS 421 / NBRC 0211 / NRRL Y-12639)</name>
    <name type="common">Saccharomyces dairenensis</name>
    <dbReference type="NCBI Taxonomy" id="1071378"/>
    <lineage>
        <taxon>Eukaryota</taxon>
        <taxon>Fungi</taxon>
        <taxon>Dikarya</taxon>
        <taxon>Ascomycota</taxon>
        <taxon>Saccharomycotina</taxon>
        <taxon>Saccharomycetes</taxon>
        <taxon>Saccharomycetales</taxon>
        <taxon>Saccharomycetaceae</taxon>
        <taxon>Naumovozyma</taxon>
    </lineage>
</organism>
<dbReference type="GeneID" id="11493687"/>
<dbReference type="KEGG" id="ndi:NDAI_0I01860"/>
<name>G0WG44_NAUDC</name>
<keyword evidence="2" id="KW-0539">Nucleus</keyword>
<evidence type="ECO:0000256" key="2">
    <source>
        <dbReference type="ARBA" id="ARBA00023242"/>
    </source>
</evidence>
<dbReference type="GO" id="GO:0031509">
    <property type="term" value="P:subtelomeric heterochromatin formation"/>
    <property type="evidence" value="ECO:0007669"/>
    <property type="project" value="EnsemblFungi"/>
</dbReference>
<dbReference type="OrthoDB" id="419537at2759"/>
<feature type="compositionally biased region" description="Low complexity" evidence="3">
    <location>
        <begin position="131"/>
        <end position="143"/>
    </location>
</feature>
<feature type="region of interest" description="Disordered" evidence="3">
    <location>
        <begin position="322"/>
        <end position="367"/>
    </location>
</feature>
<dbReference type="GO" id="GO:0031573">
    <property type="term" value="P:mitotic intra-S DNA damage checkpoint signaling"/>
    <property type="evidence" value="ECO:0007669"/>
    <property type="project" value="TreeGrafter"/>
</dbReference>
<dbReference type="GO" id="GO:0030896">
    <property type="term" value="C:checkpoint clamp complex"/>
    <property type="evidence" value="ECO:0007669"/>
    <property type="project" value="EnsemblFungi"/>
</dbReference>
<dbReference type="GO" id="GO:0000781">
    <property type="term" value="C:chromosome, telomeric region"/>
    <property type="evidence" value="ECO:0007669"/>
    <property type="project" value="GOC"/>
</dbReference>
<dbReference type="RefSeq" id="XP_003671998.1">
    <property type="nucleotide sequence ID" value="XM_003671950.1"/>
</dbReference>
<evidence type="ECO:0000313" key="5">
    <source>
        <dbReference type="Proteomes" id="UP000000689"/>
    </source>
</evidence>
<dbReference type="EMBL" id="HE580275">
    <property type="protein sequence ID" value="CCD26755.1"/>
    <property type="molecule type" value="Genomic_DNA"/>
</dbReference>
<dbReference type="PANTHER" id="PTHR12900">
    <property type="entry name" value="MITOTIC AND DNA DAMAGE CHECKPOINT PROTEIN HUS1"/>
    <property type="match status" value="1"/>
</dbReference>
<protein>
    <submittedName>
        <fullName evidence="4">Uncharacterized protein</fullName>
    </submittedName>
</protein>
<accession>G0WG44</accession>
<feature type="compositionally biased region" description="Basic and acidic residues" evidence="3">
    <location>
        <begin position="324"/>
        <end position="334"/>
    </location>
</feature>
<dbReference type="PANTHER" id="PTHR12900:SF0">
    <property type="entry name" value="CHECKPOINT PROTEIN"/>
    <property type="match status" value="1"/>
</dbReference>
<dbReference type="STRING" id="1071378.G0WG44"/>
<comment type="subcellular location">
    <subcellularLocation>
        <location evidence="1">Nucleus</location>
    </subcellularLocation>
</comment>
<dbReference type="OMA" id="EPQVWCK"/>
<evidence type="ECO:0000313" key="4">
    <source>
        <dbReference type="EMBL" id="CCD26755.1"/>
    </source>
</evidence>
<dbReference type="GO" id="GO:0044778">
    <property type="term" value="P:meiotic DNA integrity checkpoint signaling"/>
    <property type="evidence" value="ECO:0007669"/>
    <property type="project" value="TreeGrafter"/>
</dbReference>
<dbReference type="GO" id="GO:0003677">
    <property type="term" value="F:DNA binding"/>
    <property type="evidence" value="ECO:0007669"/>
    <property type="project" value="EnsemblFungi"/>
</dbReference>
<proteinExistence type="predicted"/>
<evidence type="ECO:0000256" key="1">
    <source>
        <dbReference type="ARBA" id="ARBA00004123"/>
    </source>
</evidence>
<dbReference type="GO" id="GO:0035861">
    <property type="term" value="C:site of double-strand break"/>
    <property type="evidence" value="ECO:0007669"/>
    <property type="project" value="TreeGrafter"/>
</dbReference>
<dbReference type="Proteomes" id="UP000000689">
    <property type="component" value="Chromosome 9"/>
</dbReference>
<dbReference type="GO" id="GO:0006289">
    <property type="term" value="P:nucleotide-excision repair"/>
    <property type="evidence" value="ECO:0007669"/>
    <property type="project" value="TreeGrafter"/>
</dbReference>
<dbReference type="eggNOG" id="ENOG502RA7D">
    <property type="taxonomic scope" value="Eukaryota"/>
</dbReference>
<feature type="region of interest" description="Disordered" evidence="3">
    <location>
        <begin position="131"/>
        <end position="150"/>
    </location>
</feature>
<dbReference type="HOGENOM" id="CLU_597417_0_0_1"/>
<dbReference type="Gene3D" id="3.70.10.10">
    <property type="match status" value="1"/>
</dbReference>
<dbReference type="GO" id="GO:0000724">
    <property type="term" value="P:double-strand break repair via homologous recombination"/>
    <property type="evidence" value="ECO:0007669"/>
    <property type="project" value="TreeGrafter"/>
</dbReference>
<evidence type="ECO:0000256" key="3">
    <source>
        <dbReference type="SAM" id="MobiDB-lite"/>
    </source>
</evidence>
<dbReference type="GO" id="GO:0033314">
    <property type="term" value="P:mitotic DNA replication checkpoint signaling"/>
    <property type="evidence" value="ECO:0007669"/>
    <property type="project" value="TreeGrafter"/>
</dbReference>
<feature type="compositionally biased region" description="Low complexity" evidence="3">
    <location>
        <begin position="335"/>
        <end position="349"/>
    </location>
</feature>
<reference evidence="4 5" key="1">
    <citation type="journal article" date="2011" name="Proc. Natl. Acad. Sci. U.S.A.">
        <title>Evolutionary erosion of yeast sex chromosomes by mating-type switching accidents.</title>
        <authorList>
            <person name="Gordon J.L."/>
            <person name="Armisen D."/>
            <person name="Proux-Wera E."/>
            <person name="Oheigeartaigh S.S."/>
            <person name="Byrne K.P."/>
            <person name="Wolfe K.H."/>
        </authorList>
    </citation>
    <scope>NUCLEOTIDE SEQUENCE [LARGE SCALE GENOMIC DNA]</scope>
    <source>
        <strain evidence="5">ATCC 10597 / BCRC 20456 / CBS 421 / NBRC 0211 / NRRL Y-12639</strain>
    </source>
</reference>
<dbReference type="InterPro" id="IPR007150">
    <property type="entry name" value="HUS1/Mec3"/>
</dbReference>
<keyword evidence="5" id="KW-1185">Reference proteome</keyword>
<gene>
    <name evidence="4" type="primary">NDAI0I01860</name>
    <name evidence="4" type="ordered locus">NDAI_0I01860</name>
</gene>
<dbReference type="AlphaFoldDB" id="G0WG44"/>
<sequence>MKLKLTINGSIFPDDYKLLQTTITTIASLRKTAILRFTNERLVIISTPKTFTTNNNNNTTLQADTGQLWCSIPKDVFIQYTIDSMRELDTITMECNCDTLLSAFKKYDRILSQGSSSDMLIKLQAVQDWNNNYPNNNNNNNNNGKLDTKNNKQIRQSPIHALSIKFDEFVHTRGGSAVMEDEYQMDDDNNNKNAHNHYYFMGNSKKIQHSFKIPVKLLLRSQDHKIQEPLVNHDRIVIYKLPSIGGEFGGAFHNFIKRIERYNNVTNIKLTGKKCLDDVDSHDNKSILCIGVDETNWHLEISWNGPLDTIIQDTDDLQPDVLDDSPRDMHEKRQQLQSSSLKVVSSQHSTIGSPNKRRRIGGTEIGSLISPHNDEDAYIADMYRIEDSELANYPLGKRQTQTQTETQSGNGRIRDNNLENVSELVERAEQESSSLHEVMLRSRDWKVCGKLYAAFEDVALAIAHDHSLVFHCSLDRGTSEDSNDLEQPREKGQIVYYIARSKGLSI</sequence>
<dbReference type="GO" id="GO:0000722">
    <property type="term" value="P:telomere maintenance via recombination"/>
    <property type="evidence" value="ECO:0007669"/>
    <property type="project" value="EnsemblFungi"/>
</dbReference>
<dbReference type="Pfam" id="PF04005">
    <property type="entry name" value="Hus1"/>
    <property type="match status" value="1"/>
</dbReference>